<evidence type="ECO:0000313" key="3">
    <source>
        <dbReference type="Proteomes" id="UP001432360"/>
    </source>
</evidence>
<dbReference type="PROSITE" id="PS51208">
    <property type="entry name" value="AUTOTRANSPORTER"/>
    <property type="match status" value="1"/>
</dbReference>
<evidence type="ECO:0000313" key="2">
    <source>
        <dbReference type="EMBL" id="WVT05859.1"/>
    </source>
</evidence>
<keyword evidence="3" id="KW-1185">Reference proteome</keyword>
<name>A0ABZ2BJZ3_9HYPH</name>
<dbReference type="InterPro" id="IPR005546">
    <property type="entry name" value="Autotransporte_beta"/>
</dbReference>
<organism evidence="2 3">
    <name type="scientific">Sinorhizobium chiapasense</name>
    <dbReference type="NCBI Taxonomy" id="501572"/>
    <lineage>
        <taxon>Bacteria</taxon>
        <taxon>Pseudomonadati</taxon>
        <taxon>Pseudomonadota</taxon>
        <taxon>Alphaproteobacteria</taxon>
        <taxon>Hyphomicrobiales</taxon>
        <taxon>Rhizobiaceae</taxon>
        <taxon>Sinorhizobium/Ensifer group</taxon>
        <taxon>Sinorhizobium</taxon>
    </lineage>
</organism>
<evidence type="ECO:0000259" key="1">
    <source>
        <dbReference type="PROSITE" id="PS51208"/>
    </source>
</evidence>
<dbReference type="Gene3D" id="2.40.128.130">
    <property type="entry name" value="Autotransporter beta-domain"/>
    <property type="match status" value="1"/>
</dbReference>
<dbReference type="EMBL" id="CP133148">
    <property type="protein sequence ID" value="WVT05859.1"/>
    <property type="molecule type" value="Genomic_DNA"/>
</dbReference>
<feature type="domain" description="Autotransporter" evidence="1">
    <location>
        <begin position="1"/>
        <end position="165"/>
    </location>
</feature>
<dbReference type="InterPro" id="IPR036709">
    <property type="entry name" value="Autotransporte_beta_dom_sf"/>
</dbReference>
<dbReference type="InterPro" id="IPR006315">
    <property type="entry name" value="OM_autotransptr_brl_dom"/>
</dbReference>
<dbReference type="SUPFAM" id="SSF103515">
    <property type="entry name" value="Autotransporter"/>
    <property type="match status" value="1"/>
</dbReference>
<dbReference type="Pfam" id="PF03797">
    <property type="entry name" value="Autotransporter"/>
    <property type="match status" value="1"/>
</dbReference>
<protein>
    <submittedName>
        <fullName evidence="2">Autotransporter domain-containing protein</fullName>
    </submittedName>
</protein>
<sequence length="165" mass="18437">MLSGDYDSERLSGEVSLYGQYKFGAYFVRPEVSVTYSHVKSDDYDLSGNILNLPVSVSLPGGSFNYGVLDLTTEVSRNFRLSDGQPFRVFAEVGAQYEFERPNDGKILTGDLSEVTPSPWAFSLRSGFRTLLNDFIQIEATAGYLSFGQDDLDVWEGKLHVSWSF</sequence>
<dbReference type="RefSeq" id="WP_331374933.1">
    <property type="nucleotide sequence ID" value="NZ_CP133148.1"/>
</dbReference>
<dbReference type="NCBIfam" id="TIGR01414">
    <property type="entry name" value="autotrans_barl"/>
    <property type="match status" value="1"/>
</dbReference>
<proteinExistence type="predicted"/>
<dbReference type="Proteomes" id="UP001432360">
    <property type="component" value="Chromosome"/>
</dbReference>
<gene>
    <name evidence="2" type="ORF">RB548_10270</name>
</gene>
<reference evidence="2" key="1">
    <citation type="submission" date="2023-08" db="EMBL/GenBank/DDBJ databases">
        <title>Complete genome sequence of Sinorhizobium chiapanecum ITTG S70 isolated from Acaciella angustissima nodules in Chiapas-Mexico.</title>
        <authorList>
            <person name="Rincon-Rosales R."/>
            <person name="Rogel M.A."/>
            <person name="Rincon-Medina C.I."/>
            <person name="Guerrero G."/>
            <person name="Manzano-Gomez L.A."/>
            <person name="Lopez-Lopez A."/>
            <person name="Rincon Molina F.A."/>
            <person name="Martinez-Romero E."/>
        </authorList>
    </citation>
    <scope>NUCLEOTIDE SEQUENCE</scope>
    <source>
        <strain evidence="2">ITTG S70</strain>
    </source>
</reference>
<accession>A0ABZ2BJZ3</accession>